<accession>A0ABT9WBW0</accession>
<name>A0ABT9WBW0_9BACL</name>
<evidence type="ECO:0000313" key="2">
    <source>
        <dbReference type="Proteomes" id="UP001233836"/>
    </source>
</evidence>
<evidence type="ECO:0000313" key="1">
    <source>
        <dbReference type="EMBL" id="MDQ0170522.1"/>
    </source>
</evidence>
<reference evidence="1 2" key="1">
    <citation type="submission" date="2023-07" db="EMBL/GenBank/DDBJ databases">
        <title>Sorghum-associated microbial communities from plants grown in Nebraska, USA.</title>
        <authorList>
            <person name="Schachtman D."/>
        </authorList>
    </citation>
    <scope>NUCLEOTIDE SEQUENCE [LARGE SCALE GENOMIC DNA]</scope>
    <source>
        <strain evidence="1 2">DS1314</strain>
    </source>
</reference>
<dbReference type="EMBL" id="JAUSTI010000004">
    <property type="protein sequence ID" value="MDQ0170522.1"/>
    <property type="molecule type" value="Genomic_DNA"/>
</dbReference>
<proteinExistence type="predicted"/>
<sequence>MKIELNKEFACKLSIILESQLIWYKHFQLFCDDIILEYTKPPYWIIELATARFQPSAIEIVHKYINSEPFIDVYKSKLFDQYIACLYLRYDRREISWANFLFSSGQYADGCQAVKEDCEYFYELLNEYENSEFDINIEYKQKEEIESKFNEEIKEIEVIYEIFKDYFKQFVIKEKSTSS</sequence>
<protein>
    <submittedName>
        <fullName evidence="1">Uncharacterized protein</fullName>
    </submittedName>
</protein>
<dbReference type="RefSeq" id="WP_307215125.1">
    <property type="nucleotide sequence ID" value="NZ_JAUSTI010000004.1"/>
</dbReference>
<dbReference type="Proteomes" id="UP001233836">
    <property type="component" value="Unassembled WGS sequence"/>
</dbReference>
<keyword evidence="2" id="KW-1185">Reference proteome</keyword>
<gene>
    <name evidence="1" type="ORF">J2T19_001964</name>
</gene>
<comment type="caution">
    <text evidence="1">The sequence shown here is derived from an EMBL/GenBank/DDBJ whole genome shotgun (WGS) entry which is preliminary data.</text>
</comment>
<organism evidence="1 2">
    <name type="scientific">Paenibacillus tundrae</name>
    <dbReference type="NCBI Taxonomy" id="528187"/>
    <lineage>
        <taxon>Bacteria</taxon>
        <taxon>Bacillati</taxon>
        <taxon>Bacillota</taxon>
        <taxon>Bacilli</taxon>
        <taxon>Bacillales</taxon>
        <taxon>Paenibacillaceae</taxon>
        <taxon>Paenibacillus</taxon>
    </lineage>
</organism>